<name>X6LAR0_RETFI</name>
<dbReference type="InterPro" id="IPR016024">
    <property type="entry name" value="ARM-type_fold"/>
</dbReference>
<dbReference type="SUPFAM" id="SSF48371">
    <property type="entry name" value="ARM repeat"/>
    <property type="match status" value="1"/>
</dbReference>
<proteinExistence type="predicted"/>
<organism evidence="1 2">
    <name type="scientific">Reticulomyxa filosa</name>
    <dbReference type="NCBI Taxonomy" id="46433"/>
    <lineage>
        <taxon>Eukaryota</taxon>
        <taxon>Sar</taxon>
        <taxon>Rhizaria</taxon>
        <taxon>Retaria</taxon>
        <taxon>Foraminifera</taxon>
        <taxon>Monothalamids</taxon>
        <taxon>Reticulomyxidae</taxon>
        <taxon>Reticulomyxa</taxon>
    </lineage>
</organism>
<sequence>LDNAFQCFIHRFPSYFYNDDYKTDATQFLMKLKEEQLDDVFQFFINRLSDEKEHQDNRRKCAELLGKLSMKWNEKQLNDAFNSLKDMFKKDYDRTYREALETITVKLSGKQFDNAFNYFISRFNDKEIYMYNDKYADLL</sequence>
<feature type="non-terminal residue" evidence="1">
    <location>
        <position position="1"/>
    </location>
</feature>
<feature type="non-terminal residue" evidence="1">
    <location>
        <position position="139"/>
    </location>
</feature>
<dbReference type="AlphaFoldDB" id="X6LAR0"/>
<dbReference type="EMBL" id="ASPP01046212">
    <property type="protein sequence ID" value="ETN98628.1"/>
    <property type="molecule type" value="Genomic_DNA"/>
</dbReference>
<protein>
    <submittedName>
        <fullName evidence="1">Uncharacterized protein</fullName>
    </submittedName>
</protein>
<evidence type="ECO:0000313" key="2">
    <source>
        <dbReference type="Proteomes" id="UP000023152"/>
    </source>
</evidence>
<gene>
    <name evidence="1" type="ORF">RFI_38864</name>
</gene>
<dbReference type="OrthoDB" id="10253476at2759"/>
<dbReference type="Proteomes" id="UP000023152">
    <property type="component" value="Unassembled WGS sequence"/>
</dbReference>
<evidence type="ECO:0000313" key="1">
    <source>
        <dbReference type="EMBL" id="ETN98628.1"/>
    </source>
</evidence>
<accession>X6LAR0</accession>
<reference evidence="1 2" key="1">
    <citation type="journal article" date="2013" name="Curr. Biol.">
        <title>The Genome of the Foraminiferan Reticulomyxa filosa.</title>
        <authorList>
            <person name="Glockner G."/>
            <person name="Hulsmann N."/>
            <person name="Schleicher M."/>
            <person name="Noegel A.A."/>
            <person name="Eichinger L."/>
            <person name="Gallinger C."/>
            <person name="Pawlowski J."/>
            <person name="Sierra R."/>
            <person name="Euteneuer U."/>
            <person name="Pillet L."/>
            <person name="Moustafa A."/>
            <person name="Platzer M."/>
            <person name="Groth M."/>
            <person name="Szafranski K."/>
            <person name="Schliwa M."/>
        </authorList>
    </citation>
    <scope>NUCLEOTIDE SEQUENCE [LARGE SCALE GENOMIC DNA]</scope>
</reference>
<keyword evidence="2" id="KW-1185">Reference proteome</keyword>
<comment type="caution">
    <text evidence="1">The sequence shown here is derived from an EMBL/GenBank/DDBJ whole genome shotgun (WGS) entry which is preliminary data.</text>
</comment>